<dbReference type="GO" id="GO:0003824">
    <property type="term" value="F:catalytic activity"/>
    <property type="evidence" value="ECO:0007669"/>
    <property type="project" value="InterPro"/>
</dbReference>
<evidence type="ECO:0000313" key="2">
    <source>
        <dbReference type="EMBL" id="SDD51721.1"/>
    </source>
</evidence>
<accession>A0A1G6VDY0</accession>
<dbReference type="PANTHER" id="PTHR11895:SF151">
    <property type="entry name" value="GLUTAMYL-TRNA(GLN) AMIDOTRANSFERASE SUBUNIT A"/>
    <property type="match status" value="1"/>
</dbReference>
<gene>
    <name evidence="2" type="ORF">SAMN04488239_10830</name>
</gene>
<organism evidence="2 3">
    <name type="scientific">Ruegeria marina</name>
    <dbReference type="NCBI Taxonomy" id="639004"/>
    <lineage>
        <taxon>Bacteria</taxon>
        <taxon>Pseudomonadati</taxon>
        <taxon>Pseudomonadota</taxon>
        <taxon>Alphaproteobacteria</taxon>
        <taxon>Rhodobacterales</taxon>
        <taxon>Roseobacteraceae</taxon>
        <taxon>Ruegeria</taxon>
    </lineage>
</organism>
<proteinExistence type="predicted"/>
<dbReference type="RefSeq" id="WP_093031851.1">
    <property type="nucleotide sequence ID" value="NZ_FMZV01000008.1"/>
</dbReference>
<protein>
    <submittedName>
        <fullName evidence="2">Mandelamide amidase</fullName>
    </submittedName>
</protein>
<dbReference type="AlphaFoldDB" id="A0A1G6VDY0"/>
<name>A0A1G6VDY0_9RHOB</name>
<evidence type="ECO:0000313" key="3">
    <source>
        <dbReference type="Proteomes" id="UP000199628"/>
    </source>
</evidence>
<keyword evidence="3" id="KW-1185">Reference proteome</keyword>
<dbReference type="InterPro" id="IPR023631">
    <property type="entry name" value="Amidase_dom"/>
</dbReference>
<dbReference type="EMBL" id="FMZV01000008">
    <property type="protein sequence ID" value="SDD51721.1"/>
    <property type="molecule type" value="Genomic_DNA"/>
</dbReference>
<dbReference type="Proteomes" id="UP000199628">
    <property type="component" value="Unassembled WGS sequence"/>
</dbReference>
<dbReference type="PROSITE" id="PS00571">
    <property type="entry name" value="AMIDASES"/>
    <property type="match status" value="1"/>
</dbReference>
<dbReference type="InterPro" id="IPR036928">
    <property type="entry name" value="AS_sf"/>
</dbReference>
<dbReference type="InterPro" id="IPR000120">
    <property type="entry name" value="Amidase"/>
</dbReference>
<sequence>MDLCNQNLCEAAKKIRDREFSSEEYVSALIDQAERRLDLNLFTQFDPDKLQHDARAADDRLATGRPDGPLHGVPIAIKDCVDVAGLATTCGTPALRNNRVRTTAPFAQKVFDAGALLMGKTNLHELAFGITSSNEHIGAVPNPHDPAYSAGGSSSGSAAAVAAQVVPAALGTDTAGSIRIPAAHCGVFGFRPSHGRYSCGGIMPLFPTRDAPGYFARTASDLALMDSVLTGDWHVPEVDLAGLRLGIPGDYFLSDLEAELATAFDRELQRLAACGVVLAEAPPPDFGALVDEAAGPVRAWELPRSLSDYLDACGQAISLDDVLVGIAGDYVRDEFADALADADASGLFDAYQATLTEVLPRHRAKYLAYLSDHDLSAIVFPTTPTGPTKLGDNVTTTLNGQPVSIWHTFRNALPATFLGAPGLSVPFARTSTGLPLGLEFDGVPSGDRPLLAIARAWSQSFE</sequence>
<dbReference type="Pfam" id="PF01425">
    <property type="entry name" value="Amidase"/>
    <property type="match status" value="1"/>
</dbReference>
<dbReference type="SUPFAM" id="SSF75304">
    <property type="entry name" value="Amidase signature (AS) enzymes"/>
    <property type="match status" value="1"/>
</dbReference>
<evidence type="ECO:0000259" key="1">
    <source>
        <dbReference type="Pfam" id="PF01425"/>
    </source>
</evidence>
<reference evidence="3" key="1">
    <citation type="submission" date="2016-10" db="EMBL/GenBank/DDBJ databases">
        <authorList>
            <person name="Varghese N."/>
            <person name="Submissions S."/>
        </authorList>
    </citation>
    <scope>NUCLEOTIDE SEQUENCE [LARGE SCALE GENOMIC DNA]</scope>
    <source>
        <strain evidence="3">CGMCC 1.9108</strain>
    </source>
</reference>
<dbReference type="Gene3D" id="3.90.1300.10">
    <property type="entry name" value="Amidase signature (AS) domain"/>
    <property type="match status" value="1"/>
</dbReference>
<dbReference type="PANTHER" id="PTHR11895">
    <property type="entry name" value="TRANSAMIDASE"/>
    <property type="match status" value="1"/>
</dbReference>
<feature type="domain" description="Amidase" evidence="1">
    <location>
        <begin position="24"/>
        <end position="451"/>
    </location>
</feature>
<dbReference type="STRING" id="639004.SAMN04488239_10830"/>
<dbReference type="InterPro" id="IPR020556">
    <property type="entry name" value="Amidase_CS"/>
</dbReference>
<dbReference type="OrthoDB" id="9777859at2"/>